<organism evidence="1 2">
    <name type="scientific">Pangasius djambal</name>
    <dbReference type="NCBI Taxonomy" id="1691987"/>
    <lineage>
        <taxon>Eukaryota</taxon>
        <taxon>Metazoa</taxon>
        <taxon>Chordata</taxon>
        <taxon>Craniata</taxon>
        <taxon>Vertebrata</taxon>
        <taxon>Euteleostomi</taxon>
        <taxon>Actinopterygii</taxon>
        <taxon>Neopterygii</taxon>
        <taxon>Teleostei</taxon>
        <taxon>Ostariophysi</taxon>
        <taxon>Siluriformes</taxon>
        <taxon>Pangasiidae</taxon>
        <taxon>Pangasius</taxon>
    </lineage>
</organism>
<protein>
    <submittedName>
        <fullName evidence="1">Uncharacterized protein</fullName>
    </submittedName>
</protein>
<dbReference type="Proteomes" id="UP000830395">
    <property type="component" value="Chromosome 26"/>
</dbReference>
<evidence type="ECO:0000313" key="1">
    <source>
        <dbReference type="EMBL" id="MCJ8748137.1"/>
    </source>
</evidence>
<sequence length="259" mass="28029">MKIRVEVQMLAMVVALYLALGMSDGLVIDKCELGDELNSTLPAKLLDRITNLVAKIVCHVELSSHFNTSTIKHVTGPNIHSFIRGGHGGRKGRSAESSSEESSEENIQVPKHGFNSSVVNPVTHLHGNKSSSGEGHRGRKGRSAESSSEESSEEDTGIPQHNPVAHSQVVNPVTHLHGNKSSSGEGHRGRKGRSAESSSKESEEGNTWTLYGLFQLPDRIACTSGLEPSLNICNMACDRLIDDNIRDDITCVETIINKM</sequence>
<accession>A0ACC5ZJT8</accession>
<dbReference type="EMBL" id="CM041000">
    <property type="protein sequence ID" value="MCJ8748137.1"/>
    <property type="molecule type" value="Genomic_DNA"/>
</dbReference>
<keyword evidence="2" id="KW-1185">Reference proteome</keyword>
<proteinExistence type="predicted"/>
<reference evidence="1" key="1">
    <citation type="submission" date="2020-02" db="EMBL/GenBank/DDBJ databases">
        <title>Genome sequencing of the panga catfish, Pangasius djambal.</title>
        <authorList>
            <person name="Wen M."/>
            <person name="Zahm M."/>
            <person name="Roques C."/>
            <person name="Cabau C."/>
            <person name="Klopp C."/>
            <person name="Donnadieu C."/>
            <person name="Jouanno E."/>
            <person name="Avarre J.-C."/>
            <person name="Campet M."/>
            <person name="Ha T."/>
            <person name="Dugue R."/>
            <person name="Lampietro C."/>
            <person name="Louis A."/>
            <person name="Herpin A."/>
            <person name="Echchiki A."/>
            <person name="Berthelot C."/>
            <person name="Parey E."/>
            <person name="Roest-Crollius H."/>
            <person name="Braasch I."/>
            <person name="Postlethwait J.H."/>
            <person name="Bobe J."/>
            <person name="Montfort J."/>
            <person name="Bouchez O."/>
            <person name="Begum T."/>
            <person name="Schartl M."/>
            <person name="Gustiano R."/>
            <person name="Guiguen Y."/>
        </authorList>
    </citation>
    <scope>NUCLEOTIDE SEQUENCE</scope>
    <source>
        <strain evidence="1">Pdj_M5554</strain>
    </source>
</reference>
<name>A0ACC5ZJT8_9TELE</name>
<evidence type="ECO:0000313" key="2">
    <source>
        <dbReference type="Proteomes" id="UP000830395"/>
    </source>
</evidence>
<gene>
    <name evidence="1" type="ORF">PDJAM_G00161510</name>
</gene>
<comment type="caution">
    <text evidence="1">The sequence shown here is derived from an EMBL/GenBank/DDBJ whole genome shotgun (WGS) entry which is preliminary data.</text>
</comment>